<keyword evidence="5" id="KW-0325">Glycoprotein</keyword>
<evidence type="ECO:0000256" key="5">
    <source>
        <dbReference type="ARBA" id="ARBA00023180"/>
    </source>
</evidence>
<dbReference type="PANTHER" id="PTHR11010:SF96">
    <property type="entry name" value="LYSOSOMAL PRO-X CARBOXYPEPTIDASE-LIKE ISOFORM X1"/>
    <property type="match status" value="1"/>
</dbReference>
<feature type="chain" id="PRO_5042018509" evidence="6">
    <location>
        <begin position="22"/>
        <end position="497"/>
    </location>
</feature>
<dbReference type="Gene3D" id="1.20.120.980">
    <property type="entry name" value="Serine carboxypeptidase S28, SKS domain"/>
    <property type="match status" value="1"/>
</dbReference>
<evidence type="ECO:0000256" key="1">
    <source>
        <dbReference type="ARBA" id="ARBA00011079"/>
    </source>
</evidence>
<reference evidence="7" key="2">
    <citation type="submission" date="2023-05" db="EMBL/GenBank/DDBJ databases">
        <authorList>
            <person name="Schelkunov M.I."/>
        </authorList>
    </citation>
    <scope>NUCLEOTIDE SEQUENCE</scope>
    <source>
        <strain evidence="7">Hsosn_3</strain>
        <tissue evidence="7">Leaf</tissue>
    </source>
</reference>
<keyword evidence="8" id="KW-1185">Reference proteome</keyword>
<evidence type="ECO:0000313" key="8">
    <source>
        <dbReference type="Proteomes" id="UP001237642"/>
    </source>
</evidence>
<dbReference type="GO" id="GO:0006508">
    <property type="term" value="P:proteolysis"/>
    <property type="evidence" value="ECO:0007669"/>
    <property type="project" value="UniProtKB-KW"/>
</dbReference>
<dbReference type="InterPro" id="IPR029058">
    <property type="entry name" value="AB_hydrolase_fold"/>
</dbReference>
<evidence type="ECO:0000256" key="4">
    <source>
        <dbReference type="ARBA" id="ARBA00022801"/>
    </source>
</evidence>
<sequence>MMNNLKLVVFQLVITISYCFSASHEHRVPRLSLLRGVNIQKKSETKPTTISKGFTTYLYDQTLDHFNYNPQSYTTFKQRYDLNFKHWGGSRKNAPIFAFLGAEAPLGRHPRVGYMTENAPRFRALQVYIEHRFYGESNPLGSMKKSLENTTIRGYFNSAQALADYAEILIYLKDKLSAHNSPIIVVGASYGGMLAAWFRLKYPHVVHGALASSSPILYFDDITSDDAYFEAVSKDFWEVSESCYRTIQKSWLEIDKIASKPHGLAFLSKKFKTCKQLRDSEELKYYLSSMYAGAAQYDAPPTYPVTQVCGGINGAPNGTDILGRIISGIDAYSDKKCHDTDDTLSDESDMGWNWQTCTELVIPIAYGDHTMFPPSNFSLSEWSKDCRRSFGVEPRPHWITTYYGGQDIKLVLKKFASNIIFTNGLRDPYSTGGVLQNISDSLVAVVTTNGSHCLDILSSQPDDPEWLVTQRKTVFHILEGWIKEYYATLNATHKVAL</sequence>
<keyword evidence="2" id="KW-0645">Protease</keyword>
<proteinExistence type="inferred from homology"/>
<dbReference type="InterPro" id="IPR042269">
    <property type="entry name" value="Ser_carbopepase_S28_SKS"/>
</dbReference>
<dbReference type="InterPro" id="IPR008758">
    <property type="entry name" value="Peptidase_S28"/>
</dbReference>
<name>A0AAD8I175_9APIA</name>
<evidence type="ECO:0000256" key="3">
    <source>
        <dbReference type="ARBA" id="ARBA00022729"/>
    </source>
</evidence>
<feature type="signal peptide" evidence="6">
    <location>
        <begin position="1"/>
        <end position="21"/>
    </location>
</feature>
<protein>
    <submittedName>
        <fullName evidence="7">Lysosomal Pro-X carboxypeptidase-like</fullName>
    </submittedName>
</protein>
<evidence type="ECO:0000256" key="6">
    <source>
        <dbReference type="SAM" id="SignalP"/>
    </source>
</evidence>
<dbReference type="AlphaFoldDB" id="A0AAD8I175"/>
<gene>
    <name evidence="7" type="ORF">POM88_031908</name>
</gene>
<reference evidence="7" key="1">
    <citation type="submission" date="2023-02" db="EMBL/GenBank/DDBJ databases">
        <title>Genome of toxic invasive species Heracleum sosnowskyi carries increased number of genes despite the absence of recent whole-genome duplications.</title>
        <authorList>
            <person name="Schelkunov M."/>
            <person name="Shtratnikova V."/>
            <person name="Makarenko M."/>
            <person name="Klepikova A."/>
            <person name="Omelchenko D."/>
            <person name="Novikova G."/>
            <person name="Obukhova E."/>
            <person name="Bogdanov V."/>
            <person name="Penin A."/>
            <person name="Logacheva M."/>
        </authorList>
    </citation>
    <scope>NUCLEOTIDE SEQUENCE</scope>
    <source>
        <strain evidence="7">Hsosn_3</strain>
        <tissue evidence="7">Leaf</tissue>
    </source>
</reference>
<keyword evidence="4" id="KW-0378">Hydrolase</keyword>
<evidence type="ECO:0000256" key="2">
    <source>
        <dbReference type="ARBA" id="ARBA00022670"/>
    </source>
</evidence>
<dbReference type="Gene3D" id="3.40.50.1820">
    <property type="entry name" value="alpha/beta hydrolase"/>
    <property type="match status" value="1"/>
</dbReference>
<keyword evidence="7" id="KW-0121">Carboxypeptidase</keyword>
<comment type="caution">
    <text evidence="7">The sequence shown here is derived from an EMBL/GenBank/DDBJ whole genome shotgun (WGS) entry which is preliminary data.</text>
</comment>
<comment type="similarity">
    <text evidence="1">Belongs to the peptidase S28 family.</text>
</comment>
<dbReference type="GO" id="GO:0070008">
    <property type="term" value="F:serine-type exopeptidase activity"/>
    <property type="evidence" value="ECO:0007669"/>
    <property type="project" value="InterPro"/>
</dbReference>
<dbReference type="SUPFAM" id="SSF53474">
    <property type="entry name" value="alpha/beta-Hydrolases"/>
    <property type="match status" value="1"/>
</dbReference>
<dbReference type="Pfam" id="PF05577">
    <property type="entry name" value="Peptidase_S28"/>
    <property type="match status" value="1"/>
</dbReference>
<dbReference type="EMBL" id="JAUIZM010000007">
    <property type="protein sequence ID" value="KAK1375715.1"/>
    <property type="molecule type" value="Genomic_DNA"/>
</dbReference>
<dbReference type="GO" id="GO:0008239">
    <property type="term" value="F:dipeptidyl-peptidase activity"/>
    <property type="evidence" value="ECO:0007669"/>
    <property type="project" value="TreeGrafter"/>
</dbReference>
<accession>A0AAD8I175</accession>
<dbReference type="PANTHER" id="PTHR11010">
    <property type="entry name" value="PROTEASE S28 PRO-X CARBOXYPEPTIDASE-RELATED"/>
    <property type="match status" value="1"/>
</dbReference>
<dbReference type="GO" id="GO:0004180">
    <property type="term" value="F:carboxypeptidase activity"/>
    <property type="evidence" value="ECO:0007669"/>
    <property type="project" value="UniProtKB-KW"/>
</dbReference>
<organism evidence="7 8">
    <name type="scientific">Heracleum sosnowskyi</name>
    <dbReference type="NCBI Taxonomy" id="360622"/>
    <lineage>
        <taxon>Eukaryota</taxon>
        <taxon>Viridiplantae</taxon>
        <taxon>Streptophyta</taxon>
        <taxon>Embryophyta</taxon>
        <taxon>Tracheophyta</taxon>
        <taxon>Spermatophyta</taxon>
        <taxon>Magnoliopsida</taxon>
        <taxon>eudicotyledons</taxon>
        <taxon>Gunneridae</taxon>
        <taxon>Pentapetalae</taxon>
        <taxon>asterids</taxon>
        <taxon>campanulids</taxon>
        <taxon>Apiales</taxon>
        <taxon>Apiaceae</taxon>
        <taxon>Apioideae</taxon>
        <taxon>apioid superclade</taxon>
        <taxon>Tordylieae</taxon>
        <taxon>Tordyliinae</taxon>
        <taxon>Heracleum</taxon>
    </lineage>
</organism>
<evidence type="ECO:0000313" key="7">
    <source>
        <dbReference type="EMBL" id="KAK1375715.1"/>
    </source>
</evidence>
<keyword evidence="3 6" id="KW-0732">Signal</keyword>
<dbReference type="Proteomes" id="UP001237642">
    <property type="component" value="Unassembled WGS sequence"/>
</dbReference>